<keyword evidence="1" id="KW-1133">Transmembrane helix</keyword>
<keyword evidence="3" id="KW-1185">Reference proteome</keyword>
<organism evidence="2 3">
    <name type="scientific">Phialocephala subalpina</name>
    <dbReference type="NCBI Taxonomy" id="576137"/>
    <lineage>
        <taxon>Eukaryota</taxon>
        <taxon>Fungi</taxon>
        <taxon>Dikarya</taxon>
        <taxon>Ascomycota</taxon>
        <taxon>Pezizomycotina</taxon>
        <taxon>Leotiomycetes</taxon>
        <taxon>Helotiales</taxon>
        <taxon>Mollisiaceae</taxon>
        <taxon>Phialocephala</taxon>
        <taxon>Phialocephala fortinii species complex</taxon>
    </lineage>
</organism>
<protein>
    <submittedName>
        <fullName evidence="2">Uncharacterized protein</fullName>
    </submittedName>
</protein>
<sequence>MSHIQGDTVRIHRMTGWLQARDVLVVIWKLRQLPGGWWLGLMMIVTSALSLTADLAVARLVQPWDAPDVCLFDQGLVMDWDGSEAFSSPPQNSWVATIASNVQYFSENNGCEVGIYRKVPSSGTLLWSFCGTDIDVLGGWLCTDVGNDRYFSASANPQDIVNSLYDLNLQYYADENRTAWTEYKTTDNQVTHLAIWSSSALEDNANKTFDVLVSVDLNADVTDEKAMKTFKCIVDPQSVYPTEINKILAQMQSISALSDWAPGLEGVLYSGDGTPLDLEFAKPGLQKYLNGMAMVQGGSNNIISERLSTDNEPFYGCVSLMAKINPAIVAMVIFAGAILIITILYWLYLLAVLGKEALFKKMKGTAGRKNIKPVPDSTLSWILQAARENAMSTQTAYGQEDGTLVGVPRKERDLRDWSFSITDSVAGVARVVRQRGGMPSPIMREPVHQENYYHAGK</sequence>
<evidence type="ECO:0000256" key="1">
    <source>
        <dbReference type="SAM" id="Phobius"/>
    </source>
</evidence>
<name>A0A1L7WRX1_9HELO</name>
<proteinExistence type="predicted"/>
<evidence type="ECO:0000313" key="3">
    <source>
        <dbReference type="Proteomes" id="UP000184330"/>
    </source>
</evidence>
<accession>A0A1L7WRX1</accession>
<gene>
    <name evidence="2" type="ORF">PAC_05411</name>
</gene>
<feature type="transmembrane region" description="Helical" evidence="1">
    <location>
        <begin position="327"/>
        <end position="353"/>
    </location>
</feature>
<dbReference type="OrthoDB" id="5399485at2759"/>
<evidence type="ECO:0000313" key="2">
    <source>
        <dbReference type="EMBL" id="CZR55523.1"/>
    </source>
</evidence>
<keyword evidence="1" id="KW-0472">Membrane</keyword>
<dbReference type="AlphaFoldDB" id="A0A1L7WRX1"/>
<dbReference type="EMBL" id="FJOG01000006">
    <property type="protein sequence ID" value="CZR55523.1"/>
    <property type="molecule type" value="Genomic_DNA"/>
</dbReference>
<reference evidence="2 3" key="1">
    <citation type="submission" date="2016-03" db="EMBL/GenBank/DDBJ databases">
        <authorList>
            <person name="Ploux O."/>
        </authorList>
    </citation>
    <scope>NUCLEOTIDE SEQUENCE [LARGE SCALE GENOMIC DNA]</scope>
    <source>
        <strain evidence="2 3">UAMH 11012</strain>
    </source>
</reference>
<keyword evidence="1" id="KW-0812">Transmembrane</keyword>
<dbReference type="Proteomes" id="UP000184330">
    <property type="component" value="Unassembled WGS sequence"/>
</dbReference>